<sequence length="192" mass="22687">MSFSVYTLVFSNLSQEEISFLGDSNFQRFLTKILQKPVMYMTVVYAGRIKRFSQLSIGGQRLAQLQKRIIRCKSNIYHYTISKQVYLMIGTNDILRNFTCHAMKGHMLRILTSLKSLGVQHIYLCTLPSIIKANQKQKNNLEKFNSFLRRVKDWRIKVYDINKELMSHNEELIERDGIHLNLTKNIKINYFR</sequence>
<dbReference type="Pfam" id="PF17182">
    <property type="entry name" value="OSK"/>
    <property type="match status" value="1"/>
</dbReference>
<dbReference type="AlphaFoldDB" id="A0AAN7Q384"/>
<dbReference type="EMBL" id="JARPUR010000001">
    <property type="protein sequence ID" value="KAK4884389.1"/>
    <property type="molecule type" value="Genomic_DNA"/>
</dbReference>
<dbReference type="Proteomes" id="UP001353858">
    <property type="component" value="Unassembled WGS sequence"/>
</dbReference>
<organism evidence="2 3">
    <name type="scientific">Aquatica leii</name>
    <dbReference type="NCBI Taxonomy" id="1421715"/>
    <lineage>
        <taxon>Eukaryota</taxon>
        <taxon>Metazoa</taxon>
        <taxon>Ecdysozoa</taxon>
        <taxon>Arthropoda</taxon>
        <taxon>Hexapoda</taxon>
        <taxon>Insecta</taxon>
        <taxon>Pterygota</taxon>
        <taxon>Neoptera</taxon>
        <taxon>Endopterygota</taxon>
        <taxon>Coleoptera</taxon>
        <taxon>Polyphaga</taxon>
        <taxon>Elateriformia</taxon>
        <taxon>Elateroidea</taxon>
        <taxon>Lampyridae</taxon>
        <taxon>Luciolinae</taxon>
        <taxon>Aquatica</taxon>
    </lineage>
</organism>
<name>A0AAN7Q384_9COLE</name>
<dbReference type="InterPro" id="IPR033447">
    <property type="entry name" value="OSK"/>
</dbReference>
<reference evidence="3" key="1">
    <citation type="submission" date="2023-01" db="EMBL/GenBank/DDBJ databases">
        <title>Key to firefly adult light organ development and bioluminescence: homeobox transcription factors regulate luciferase expression and transportation to peroxisome.</title>
        <authorList>
            <person name="Fu X."/>
        </authorList>
    </citation>
    <scope>NUCLEOTIDE SEQUENCE [LARGE SCALE GENOMIC DNA]</scope>
</reference>
<dbReference type="CDD" id="cd00229">
    <property type="entry name" value="SGNH_hydrolase"/>
    <property type="match status" value="1"/>
</dbReference>
<dbReference type="InterPro" id="IPR036514">
    <property type="entry name" value="SGNH_hydro_sf"/>
</dbReference>
<comment type="caution">
    <text evidence="2">The sequence shown here is derived from an EMBL/GenBank/DDBJ whole genome shotgun (WGS) entry which is preliminary data.</text>
</comment>
<evidence type="ECO:0000313" key="3">
    <source>
        <dbReference type="Proteomes" id="UP001353858"/>
    </source>
</evidence>
<dbReference type="Gene3D" id="3.40.50.1110">
    <property type="entry name" value="SGNH hydrolase"/>
    <property type="match status" value="1"/>
</dbReference>
<proteinExistence type="predicted"/>
<evidence type="ECO:0000313" key="2">
    <source>
        <dbReference type="EMBL" id="KAK4884389.1"/>
    </source>
</evidence>
<feature type="domain" description="OSK" evidence="1">
    <location>
        <begin position="53"/>
        <end position="169"/>
    </location>
</feature>
<accession>A0AAN7Q384</accession>
<keyword evidence="3" id="KW-1185">Reference proteome</keyword>
<protein>
    <recommendedName>
        <fullName evidence="1">OSK domain-containing protein</fullName>
    </recommendedName>
</protein>
<dbReference type="SUPFAM" id="SSF52266">
    <property type="entry name" value="SGNH hydrolase"/>
    <property type="match status" value="1"/>
</dbReference>
<gene>
    <name evidence="2" type="ORF">RN001_000660</name>
</gene>
<evidence type="ECO:0000259" key="1">
    <source>
        <dbReference type="Pfam" id="PF17182"/>
    </source>
</evidence>